<name>A0A7T3NA12_9CAUD</name>
<gene>
    <name evidence="2" type="ORF">BIGDOG_19</name>
</gene>
<dbReference type="EMBL" id="MW021763">
    <property type="protein sequence ID" value="QPX75124.1"/>
    <property type="molecule type" value="Genomic_DNA"/>
</dbReference>
<dbReference type="Proteomes" id="UP000595656">
    <property type="component" value="Segment"/>
</dbReference>
<protein>
    <submittedName>
        <fullName evidence="2">Uncharacterized protein</fullName>
    </submittedName>
</protein>
<evidence type="ECO:0000256" key="1">
    <source>
        <dbReference type="SAM" id="MobiDB-lite"/>
    </source>
</evidence>
<sequence>MANNQNTSHVDASEVIELLKDLPLSEGEKRQALRPAAQYFHQKTVDAVGKGWGVRTGRMHREGVKLQLAGKSGKYGDVAYRVYYSKKSSRIKGTPDYMAPTFVARFLEGGVKPHYTVKGATIKKQNRGQLSLNRYQRKLKHPGFPARPINQETQKREAENTSNIARNNLMKVLKKKGVQE</sequence>
<accession>A0A7T3NA12</accession>
<feature type="region of interest" description="Disordered" evidence="1">
    <location>
        <begin position="141"/>
        <end position="161"/>
    </location>
</feature>
<proteinExistence type="predicted"/>
<evidence type="ECO:0000313" key="2">
    <source>
        <dbReference type="EMBL" id="QPX75124.1"/>
    </source>
</evidence>
<organism evidence="2 3">
    <name type="scientific">Serratia phage vB_SmaS_Bigdog</name>
    <dbReference type="NCBI Taxonomy" id="2777364"/>
    <lineage>
        <taxon>Viruses</taxon>
        <taxon>Duplodnaviria</taxon>
        <taxon>Heunggongvirae</taxon>
        <taxon>Uroviricota</taxon>
        <taxon>Caudoviricetes</taxon>
        <taxon>Bonzeevirus</taxon>
        <taxon>Bonzeevirus bigdog</taxon>
    </lineage>
</organism>
<keyword evidence="3" id="KW-1185">Reference proteome</keyword>
<reference evidence="2 3" key="1">
    <citation type="submission" date="2020-09" db="EMBL/GenBank/DDBJ databases">
        <authorList>
            <person name="Hogan T.J."/>
            <person name="Wilson M.E."/>
            <person name="Walker J.K."/>
            <person name="Johnson L."/>
            <person name="Sharma R."/>
            <person name="Grose J.H."/>
        </authorList>
    </citation>
    <scope>NUCLEOTIDE SEQUENCE [LARGE SCALE GENOMIC DNA]</scope>
</reference>
<evidence type="ECO:0000313" key="3">
    <source>
        <dbReference type="Proteomes" id="UP000595656"/>
    </source>
</evidence>